<proteinExistence type="predicted"/>
<dbReference type="Proteomes" id="UP000887580">
    <property type="component" value="Unplaced"/>
</dbReference>
<accession>A0AC35GS58</accession>
<name>A0AC35GS58_9BILA</name>
<protein>
    <submittedName>
        <fullName evidence="2">Uncharacterized protein</fullName>
    </submittedName>
</protein>
<evidence type="ECO:0000313" key="2">
    <source>
        <dbReference type="WBParaSite" id="PS1159_v2.g8006.t1"/>
    </source>
</evidence>
<reference evidence="2" key="1">
    <citation type="submission" date="2022-11" db="UniProtKB">
        <authorList>
            <consortium name="WormBaseParasite"/>
        </authorList>
    </citation>
    <scope>IDENTIFICATION</scope>
</reference>
<sequence>MRGSTKKSSAQVKKKHPKSAIYEEASKYPVKIKASDLPSIYHLTETCSSSKPHPNKY</sequence>
<organism evidence="1 2">
    <name type="scientific">Panagrolaimus sp. PS1159</name>
    <dbReference type="NCBI Taxonomy" id="55785"/>
    <lineage>
        <taxon>Eukaryota</taxon>
        <taxon>Metazoa</taxon>
        <taxon>Ecdysozoa</taxon>
        <taxon>Nematoda</taxon>
        <taxon>Chromadorea</taxon>
        <taxon>Rhabditida</taxon>
        <taxon>Tylenchina</taxon>
        <taxon>Panagrolaimomorpha</taxon>
        <taxon>Panagrolaimoidea</taxon>
        <taxon>Panagrolaimidae</taxon>
        <taxon>Panagrolaimus</taxon>
    </lineage>
</organism>
<evidence type="ECO:0000313" key="1">
    <source>
        <dbReference type="Proteomes" id="UP000887580"/>
    </source>
</evidence>
<dbReference type="WBParaSite" id="PS1159_v2.g8006.t1">
    <property type="protein sequence ID" value="PS1159_v2.g8006.t1"/>
    <property type="gene ID" value="PS1159_v2.g8006"/>
</dbReference>